<comment type="caution">
    <text evidence="3">The sequence shown here is derived from an EMBL/GenBank/DDBJ whole genome shotgun (WGS) entry which is preliminary data.</text>
</comment>
<keyword evidence="2" id="KW-0812">Transmembrane</keyword>
<protein>
    <submittedName>
        <fullName evidence="3">Uncharacterized protein</fullName>
    </submittedName>
</protein>
<feature type="region of interest" description="Disordered" evidence="1">
    <location>
        <begin position="123"/>
        <end position="154"/>
    </location>
</feature>
<evidence type="ECO:0000313" key="4">
    <source>
        <dbReference type="Proteomes" id="UP000256645"/>
    </source>
</evidence>
<evidence type="ECO:0000313" key="3">
    <source>
        <dbReference type="EMBL" id="RDW64686.1"/>
    </source>
</evidence>
<dbReference type="OrthoDB" id="6512771at2759"/>
<keyword evidence="2" id="KW-0472">Membrane</keyword>
<accession>A0A3D8QS84</accession>
<reference evidence="3 4" key="1">
    <citation type="journal article" date="2018" name="IMA Fungus">
        <title>IMA Genome-F 9: Draft genome sequence of Annulohypoxylon stygium, Aspergillus mulundensis, Berkeleyomyces basicola (syn. Thielaviopsis basicola), Ceratocystis smalleyi, two Cercospora beticola strains, Coleophoma cylindrospora, Fusarium fracticaudum, Phialophora cf. hyalina, and Morchella septimelata.</title>
        <authorList>
            <person name="Wingfield B.D."/>
            <person name="Bills G.F."/>
            <person name="Dong Y."/>
            <person name="Huang W."/>
            <person name="Nel W.J."/>
            <person name="Swalarsk-Parry B.S."/>
            <person name="Vaghefi N."/>
            <person name="Wilken P.M."/>
            <person name="An Z."/>
            <person name="de Beer Z.W."/>
            <person name="De Vos L."/>
            <person name="Chen L."/>
            <person name="Duong T.A."/>
            <person name="Gao Y."/>
            <person name="Hammerbacher A."/>
            <person name="Kikkert J.R."/>
            <person name="Li Y."/>
            <person name="Li H."/>
            <person name="Li K."/>
            <person name="Li Q."/>
            <person name="Liu X."/>
            <person name="Ma X."/>
            <person name="Naidoo K."/>
            <person name="Pethybridge S.J."/>
            <person name="Sun J."/>
            <person name="Steenkamp E.T."/>
            <person name="van der Nest M.A."/>
            <person name="van Wyk S."/>
            <person name="Wingfield M.J."/>
            <person name="Xiong C."/>
            <person name="Yue Q."/>
            <person name="Zhang X."/>
        </authorList>
    </citation>
    <scope>NUCLEOTIDE SEQUENCE [LARGE SCALE GENOMIC DNA]</scope>
    <source>
        <strain evidence="3 4">BP6252</strain>
    </source>
</reference>
<dbReference type="AlphaFoldDB" id="A0A3D8QS84"/>
<feature type="compositionally biased region" description="Low complexity" evidence="1">
    <location>
        <begin position="55"/>
        <end position="73"/>
    </location>
</feature>
<proteinExistence type="predicted"/>
<dbReference type="EMBL" id="PDLM01000012">
    <property type="protein sequence ID" value="RDW64686.1"/>
    <property type="molecule type" value="Genomic_DNA"/>
</dbReference>
<evidence type="ECO:0000256" key="1">
    <source>
        <dbReference type="SAM" id="MobiDB-lite"/>
    </source>
</evidence>
<dbReference type="STRING" id="1849047.A0A3D8QS84"/>
<feature type="compositionally biased region" description="Basic residues" evidence="1">
    <location>
        <begin position="16"/>
        <end position="26"/>
    </location>
</feature>
<keyword evidence="4" id="KW-1185">Reference proteome</keyword>
<gene>
    <name evidence="3" type="ORF">BP6252_10337</name>
</gene>
<feature type="transmembrane region" description="Helical" evidence="2">
    <location>
        <begin position="253"/>
        <end position="272"/>
    </location>
</feature>
<feature type="region of interest" description="Disordered" evidence="1">
    <location>
        <begin position="1"/>
        <end position="99"/>
    </location>
</feature>
<organism evidence="3 4">
    <name type="scientific">Coleophoma cylindrospora</name>
    <dbReference type="NCBI Taxonomy" id="1849047"/>
    <lineage>
        <taxon>Eukaryota</taxon>
        <taxon>Fungi</taxon>
        <taxon>Dikarya</taxon>
        <taxon>Ascomycota</taxon>
        <taxon>Pezizomycotina</taxon>
        <taxon>Leotiomycetes</taxon>
        <taxon>Helotiales</taxon>
        <taxon>Dermateaceae</taxon>
        <taxon>Coleophoma</taxon>
    </lineage>
</organism>
<name>A0A3D8QS84_9HELO</name>
<keyword evidence="2" id="KW-1133">Transmembrane helix</keyword>
<dbReference type="Proteomes" id="UP000256645">
    <property type="component" value="Unassembled WGS sequence"/>
</dbReference>
<feature type="compositionally biased region" description="Low complexity" evidence="1">
    <location>
        <begin position="27"/>
        <end position="45"/>
    </location>
</feature>
<evidence type="ECO:0000256" key="2">
    <source>
        <dbReference type="SAM" id="Phobius"/>
    </source>
</evidence>
<feature type="compositionally biased region" description="Polar residues" evidence="1">
    <location>
        <begin position="1"/>
        <end position="11"/>
    </location>
</feature>
<feature type="compositionally biased region" description="Basic residues" evidence="1">
    <location>
        <begin position="74"/>
        <end position="86"/>
    </location>
</feature>
<sequence length="275" mass="29368">MATAEPSGSNTNRGGGRGRGRNRPRRGGAQQHAAPHQAADASLALRPASVAPGPTAAATNTENSNANSNSQRGRQNHRGRGGRGGRRGGGPQTQPLVNGQRAFGGMLTSNAAVVAPSLAADAPAFEPGKPVVPRARPSPAPRPRRMSKSQAPDIATRTHEDIANGQSGIAKRAGRFCIFHARRSGQRMIAQLINQERLLPVIYPHQDNGDALAVIFPRKSYPRRIHVGARRRANLDQYPVYHLTLVDKHARSLVLVIVHILVSYFVMPALVLPAA</sequence>